<name>A0A7V6DNG8_9BACT</name>
<sequence>MRPAPSSPCRQHPDCLQDPRCPHNRHLLDDIHMVALCALISGADSRTQAATATTAKAGREH</sequence>
<protein>
    <recommendedName>
        <fullName evidence="2">Transposase family protein</fullName>
    </recommendedName>
</protein>
<evidence type="ECO:0008006" key="2">
    <source>
        <dbReference type="Google" id="ProtNLM"/>
    </source>
</evidence>
<reference evidence="1" key="1">
    <citation type="journal article" date="2020" name="mSystems">
        <title>Genome- and Community-Level Interaction Insights into Carbon Utilization and Element Cycling Functions of Hydrothermarchaeota in Hydrothermal Sediment.</title>
        <authorList>
            <person name="Zhou Z."/>
            <person name="Liu Y."/>
            <person name="Xu W."/>
            <person name="Pan J."/>
            <person name="Luo Z.H."/>
            <person name="Li M."/>
        </authorList>
    </citation>
    <scope>NUCLEOTIDE SEQUENCE [LARGE SCALE GENOMIC DNA]</scope>
    <source>
        <strain evidence="1">SpSt-767</strain>
    </source>
</reference>
<comment type="caution">
    <text evidence="1">The sequence shown here is derived from an EMBL/GenBank/DDBJ whole genome shotgun (WGS) entry which is preliminary data.</text>
</comment>
<accession>A0A7V6DNG8</accession>
<dbReference type="EMBL" id="DTGR01000001">
    <property type="protein sequence ID" value="HHS28074.1"/>
    <property type="molecule type" value="Genomic_DNA"/>
</dbReference>
<evidence type="ECO:0000313" key="1">
    <source>
        <dbReference type="EMBL" id="HHS28074.1"/>
    </source>
</evidence>
<gene>
    <name evidence="1" type="ORF">ENV52_00015</name>
</gene>
<proteinExistence type="predicted"/>
<dbReference type="AlphaFoldDB" id="A0A7V6DNG8"/>
<organism evidence="1">
    <name type="scientific">Desulfobacca acetoxidans</name>
    <dbReference type="NCBI Taxonomy" id="60893"/>
    <lineage>
        <taxon>Bacteria</taxon>
        <taxon>Pseudomonadati</taxon>
        <taxon>Thermodesulfobacteriota</taxon>
        <taxon>Desulfobaccia</taxon>
        <taxon>Desulfobaccales</taxon>
        <taxon>Desulfobaccaceae</taxon>
        <taxon>Desulfobacca</taxon>
    </lineage>
</organism>